<proteinExistence type="predicted"/>
<dbReference type="RefSeq" id="WP_153286854.1">
    <property type="nucleotide sequence ID" value="NZ_CP045643.1"/>
</dbReference>
<dbReference type="KEGG" id="sfy:GFH48_03710"/>
<evidence type="ECO:0008006" key="4">
    <source>
        <dbReference type="Google" id="ProtNLM"/>
    </source>
</evidence>
<dbReference type="Proteomes" id="UP000326179">
    <property type="component" value="Chromosome"/>
</dbReference>
<protein>
    <recommendedName>
        <fullName evidence="4">Secreted protein</fullName>
    </recommendedName>
</protein>
<evidence type="ECO:0000256" key="1">
    <source>
        <dbReference type="SAM" id="SignalP"/>
    </source>
</evidence>
<keyword evidence="3" id="KW-1185">Reference proteome</keyword>
<organism evidence="2 3">
    <name type="scientific">Streptomyces fagopyri</name>
    <dbReference type="NCBI Taxonomy" id="2662397"/>
    <lineage>
        <taxon>Bacteria</taxon>
        <taxon>Bacillati</taxon>
        <taxon>Actinomycetota</taxon>
        <taxon>Actinomycetes</taxon>
        <taxon>Kitasatosporales</taxon>
        <taxon>Streptomycetaceae</taxon>
        <taxon>Streptomyces</taxon>
    </lineage>
</organism>
<dbReference type="AlphaFoldDB" id="A0A5Q0L600"/>
<feature type="signal peptide" evidence="1">
    <location>
        <begin position="1"/>
        <end position="30"/>
    </location>
</feature>
<reference evidence="2 3" key="1">
    <citation type="submission" date="2019-10" db="EMBL/GenBank/DDBJ databases">
        <title>A novel species.</title>
        <authorList>
            <person name="Gao J."/>
        </authorList>
    </citation>
    <scope>NUCLEOTIDE SEQUENCE [LARGE SCALE GENOMIC DNA]</scope>
    <source>
        <strain evidence="2 3">QMT-28</strain>
    </source>
</reference>
<dbReference type="EMBL" id="CP045643">
    <property type="protein sequence ID" value="QFZ72485.1"/>
    <property type="molecule type" value="Genomic_DNA"/>
</dbReference>
<name>A0A5Q0L600_9ACTN</name>
<dbReference type="PROSITE" id="PS51257">
    <property type="entry name" value="PROKAR_LIPOPROTEIN"/>
    <property type="match status" value="1"/>
</dbReference>
<sequence>MRVHKKLGAALATAALAVGFGAVAAPSAHAAAGCWTNDGGIRWYCNNVSGAPVYGIIGNNHSYPDPDRIVGHMYSNPSWFYCKEDGQGWVGGPHPTRWLMTVADNGQLGFMKDTAIYSETDPVHDCYPSLRAAPAY</sequence>
<evidence type="ECO:0000313" key="2">
    <source>
        <dbReference type="EMBL" id="QFZ72485.1"/>
    </source>
</evidence>
<gene>
    <name evidence="2" type="ORF">GFH48_03710</name>
</gene>
<keyword evidence="1" id="KW-0732">Signal</keyword>
<accession>A0A5Q0L600</accession>
<feature type="chain" id="PRO_5024802740" description="Secreted protein" evidence="1">
    <location>
        <begin position="31"/>
        <end position="136"/>
    </location>
</feature>
<evidence type="ECO:0000313" key="3">
    <source>
        <dbReference type="Proteomes" id="UP000326179"/>
    </source>
</evidence>